<gene>
    <name evidence="18" type="primary">nnrE</name>
    <name evidence="17" type="synonym">nnrD</name>
    <name evidence="22" type="ORF">I5M32_07460</name>
</gene>
<evidence type="ECO:0000256" key="4">
    <source>
        <dbReference type="ARBA" id="ARBA00009524"/>
    </source>
</evidence>
<evidence type="ECO:0000256" key="9">
    <source>
        <dbReference type="ARBA" id="ARBA00022958"/>
    </source>
</evidence>
<dbReference type="PIRSF" id="PIRSF017184">
    <property type="entry name" value="Nnr"/>
    <property type="match status" value="1"/>
</dbReference>
<comment type="function">
    <text evidence="17">Catalyzes the dehydration of the S-form of NAD(P)HX at the expense of ADP, which is converted to AMP. Together with NAD(P)HX epimerase, which catalyzes the epimerization of the S- and R-forms, the enzyme allows the repair of both epimers of NAD(P)HX, a damaged form of NAD(P)H that is a result of enzymatic or heat-dependent hydration.</text>
</comment>
<evidence type="ECO:0000256" key="3">
    <source>
        <dbReference type="ARBA" id="ARBA00006001"/>
    </source>
</evidence>
<dbReference type="Pfam" id="PF01256">
    <property type="entry name" value="Carb_kinase"/>
    <property type="match status" value="1"/>
</dbReference>
<dbReference type="Gene3D" id="3.40.50.10260">
    <property type="entry name" value="YjeF N-terminal domain"/>
    <property type="match status" value="1"/>
</dbReference>
<comment type="caution">
    <text evidence="22">The sequence shown here is derived from an EMBL/GenBank/DDBJ whole genome shotgun (WGS) entry which is preliminary data.</text>
</comment>
<evidence type="ECO:0000256" key="13">
    <source>
        <dbReference type="ARBA" id="ARBA00023268"/>
    </source>
</evidence>
<keyword evidence="10 17" id="KW-0520">NAD</keyword>
<evidence type="ECO:0000256" key="7">
    <source>
        <dbReference type="ARBA" id="ARBA00022840"/>
    </source>
</evidence>
<keyword evidence="8 17" id="KW-0521">NADP</keyword>
<evidence type="ECO:0000256" key="16">
    <source>
        <dbReference type="ARBA" id="ARBA00049209"/>
    </source>
</evidence>
<dbReference type="NCBIfam" id="TIGR00196">
    <property type="entry name" value="yjeF_cterm"/>
    <property type="match status" value="1"/>
</dbReference>
<comment type="catalytic activity">
    <reaction evidence="2 18 19">
        <text>(6R)-NADPHX = (6S)-NADPHX</text>
        <dbReference type="Rhea" id="RHEA:32227"/>
        <dbReference type="ChEBI" id="CHEBI:64076"/>
        <dbReference type="ChEBI" id="CHEBI:64077"/>
        <dbReference type="EC" id="5.1.99.6"/>
    </reaction>
</comment>
<proteinExistence type="inferred from homology"/>
<comment type="similarity">
    <text evidence="18">Belongs to the NnrE/AIBP family.</text>
</comment>
<comment type="similarity">
    <text evidence="3 19">In the N-terminal section; belongs to the NnrE/AIBP family.</text>
</comment>
<feature type="binding site" evidence="18">
    <location>
        <position position="163"/>
    </location>
    <ligand>
        <name>K(+)</name>
        <dbReference type="ChEBI" id="CHEBI:29103"/>
    </ligand>
</feature>
<evidence type="ECO:0000256" key="19">
    <source>
        <dbReference type="PIRNR" id="PIRNR017184"/>
    </source>
</evidence>
<comment type="function">
    <text evidence="14 19">Bifunctional enzyme that catalyzes the epimerization of the S- and R-forms of NAD(P)HX and the dehydration of the S-form of NAD(P)HX at the expense of ADP, which is converted to AMP. This allows the repair of both epimers of NAD(P)HX, a damaged form of NAD(P)H that is a result of enzymatic or heat-dependent hydration.</text>
</comment>
<evidence type="ECO:0000256" key="15">
    <source>
        <dbReference type="ARBA" id="ARBA00048238"/>
    </source>
</evidence>
<dbReference type="PANTHER" id="PTHR12592">
    <property type="entry name" value="ATP-DEPENDENT (S)-NAD(P)H-HYDRATE DEHYDRATASE FAMILY MEMBER"/>
    <property type="match status" value="1"/>
</dbReference>
<comment type="function">
    <text evidence="18">Catalyzes the epimerization of the S- and R-forms of NAD(P)HX, a damaged form of NAD(P)H that is a result of enzymatic or heat-dependent hydration. This is a prerequisite for the S-specific NAD(P)H-hydrate dehydratase to allow the repair of both epimers of NAD(P)HX.</text>
</comment>
<evidence type="ECO:0000256" key="11">
    <source>
        <dbReference type="ARBA" id="ARBA00023235"/>
    </source>
</evidence>
<feature type="binding site" evidence="18">
    <location>
        <position position="127"/>
    </location>
    <ligand>
        <name>K(+)</name>
        <dbReference type="ChEBI" id="CHEBI:29103"/>
    </ligand>
</feature>
<evidence type="ECO:0000313" key="23">
    <source>
        <dbReference type="Proteomes" id="UP000660024"/>
    </source>
</evidence>
<feature type="binding site" evidence="18">
    <location>
        <begin position="59"/>
        <end position="63"/>
    </location>
    <ligand>
        <name>(6S)-NADPHX</name>
        <dbReference type="ChEBI" id="CHEBI:64076"/>
    </ligand>
</feature>
<name>A0ABS1BKP8_9SPHI</name>
<keyword evidence="11 18" id="KW-0413">Isomerase</keyword>
<feature type="binding site" evidence="18">
    <location>
        <position position="160"/>
    </location>
    <ligand>
        <name>(6S)-NADPHX</name>
        <dbReference type="ChEBI" id="CHEBI:64076"/>
    </ligand>
</feature>
<protein>
    <recommendedName>
        <fullName evidence="19">Bifunctional NAD(P)H-hydrate repair enzyme</fullName>
    </recommendedName>
    <alternativeName>
        <fullName evidence="19">Nicotinamide nucleotide repair protein</fullName>
    </alternativeName>
    <domain>
        <recommendedName>
            <fullName evidence="19">ADP-dependent (S)-NAD(P)H-hydrate dehydratase</fullName>
            <ecNumber evidence="19">4.2.1.136</ecNumber>
        </recommendedName>
        <alternativeName>
            <fullName evidence="19">ADP-dependent NAD(P)HX dehydratase</fullName>
        </alternativeName>
    </domain>
    <domain>
        <recommendedName>
            <fullName evidence="19">NAD(P)H-hydrate epimerase</fullName>
            <ecNumber evidence="19">5.1.99.6</ecNumber>
        </recommendedName>
    </domain>
</protein>
<dbReference type="EC" id="4.2.1.136" evidence="19"/>
<comment type="catalytic activity">
    <reaction evidence="15 17 19">
        <text>(6S)-NADHX + ADP = AMP + phosphate + NADH + H(+)</text>
        <dbReference type="Rhea" id="RHEA:32223"/>
        <dbReference type="ChEBI" id="CHEBI:15378"/>
        <dbReference type="ChEBI" id="CHEBI:43474"/>
        <dbReference type="ChEBI" id="CHEBI:57945"/>
        <dbReference type="ChEBI" id="CHEBI:64074"/>
        <dbReference type="ChEBI" id="CHEBI:456215"/>
        <dbReference type="ChEBI" id="CHEBI:456216"/>
        <dbReference type="EC" id="4.2.1.136"/>
    </reaction>
</comment>
<accession>A0ABS1BKP8</accession>
<dbReference type="SUPFAM" id="SSF53613">
    <property type="entry name" value="Ribokinase-like"/>
    <property type="match status" value="1"/>
</dbReference>
<evidence type="ECO:0000256" key="5">
    <source>
        <dbReference type="ARBA" id="ARBA00022723"/>
    </source>
</evidence>
<dbReference type="InterPro" id="IPR029056">
    <property type="entry name" value="Ribokinase-like"/>
</dbReference>
<dbReference type="PROSITE" id="PS51383">
    <property type="entry name" value="YJEF_C_3"/>
    <property type="match status" value="1"/>
</dbReference>
<dbReference type="InterPro" id="IPR000631">
    <property type="entry name" value="CARKD"/>
</dbReference>
<comment type="subunit">
    <text evidence="17">Homotetramer.</text>
</comment>
<evidence type="ECO:0000256" key="14">
    <source>
        <dbReference type="ARBA" id="ARBA00025153"/>
    </source>
</evidence>
<evidence type="ECO:0000256" key="10">
    <source>
        <dbReference type="ARBA" id="ARBA00023027"/>
    </source>
</evidence>
<comment type="cofactor">
    <cofactor evidence="17">
        <name>Mg(2+)</name>
        <dbReference type="ChEBI" id="CHEBI:18420"/>
    </cofactor>
</comment>
<dbReference type="RefSeq" id="WP_200585578.1">
    <property type="nucleotide sequence ID" value="NZ_JAEHFY010000009.1"/>
</dbReference>
<dbReference type="EMBL" id="JAEHFY010000009">
    <property type="protein sequence ID" value="MBK0382794.1"/>
    <property type="molecule type" value="Genomic_DNA"/>
</dbReference>
<dbReference type="Proteomes" id="UP000660024">
    <property type="component" value="Unassembled WGS sequence"/>
</dbReference>
<dbReference type="InterPro" id="IPR030677">
    <property type="entry name" value="Nnr"/>
</dbReference>
<keyword evidence="6 17" id="KW-0547">Nucleotide-binding</keyword>
<feature type="binding site" evidence="18">
    <location>
        <begin position="131"/>
        <end position="137"/>
    </location>
    <ligand>
        <name>(6S)-NADPHX</name>
        <dbReference type="ChEBI" id="CHEBI:64076"/>
    </ligand>
</feature>
<evidence type="ECO:0000256" key="1">
    <source>
        <dbReference type="ARBA" id="ARBA00000013"/>
    </source>
</evidence>
<reference evidence="22 23" key="1">
    <citation type="submission" date="2020-12" db="EMBL/GenBank/DDBJ databases">
        <title>Bacterial novel species Pedobacter sp. SD-b isolated from soil.</title>
        <authorList>
            <person name="Jung H.-Y."/>
        </authorList>
    </citation>
    <scope>NUCLEOTIDE SEQUENCE [LARGE SCALE GENOMIC DNA]</scope>
    <source>
        <strain evidence="22 23">SD-b</strain>
    </source>
</reference>
<dbReference type="PROSITE" id="PS51385">
    <property type="entry name" value="YJEF_N"/>
    <property type="match status" value="1"/>
</dbReference>
<comment type="caution">
    <text evidence="18">Lacks conserved residue(s) required for the propagation of feature annotation.</text>
</comment>
<keyword evidence="9 18" id="KW-0630">Potassium</keyword>
<dbReference type="Pfam" id="PF03853">
    <property type="entry name" value="YjeF_N"/>
    <property type="match status" value="1"/>
</dbReference>
<comment type="similarity">
    <text evidence="4 19">In the C-terminal section; belongs to the NnrD/CARKD family.</text>
</comment>
<keyword evidence="7 17" id="KW-0067">ATP-binding</keyword>
<feature type="binding site" evidence="18">
    <location>
        <position position="60"/>
    </location>
    <ligand>
        <name>K(+)</name>
        <dbReference type="ChEBI" id="CHEBI:29103"/>
    </ligand>
</feature>
<dbReference type="NCBIfam" id="TIGR00197">
    <property type="entry name" value="yjeF_nterm"/>
    <property type="match status" value="1"/>
</dbReference>
<feature type="binding site" evidence="17">
    <location>
        <position position="437"/>
    </location>
    <ligand>
        <name>(6S)-NADPHX</name>
        <dbReference type="ChEBI" id="CHEBI:64076"/>
    </ligand>
</feature>
<feature type="domain" description="YjeF C-terminal" evidence="20">
    <location>
        <begin position="227"/>
        <end position="494"/>
    </location>
</feature>
<comment type="catalytic activity">
    <reaction evidence="1 18 19">
        <text>(6R)-NADHX = (6S)-NADHX</text>
        <dbReference type="Rhea" id="RHEA:32215"/>
        <dbReference type="ChEBI" id="CHEBI:64074"/>
        <dbReference type="ChEBI" id="CHEBI:64075"/>
        <dbReference type="EC" id="5.1.99.6"/>
    </reaction>
</comment>
<keyword evidence="13" id="KW-0511">Multifunctional enzyme</keyword>
<feature type="binding site" evidence="17">
    <location>
        <position position="262"/>
    </location>
    <ligand>
        <name>(6S)-NADPHX</name>
        <dbReference type="ChEBI" id="CHEBI:64076"/>
    </ligand>
</feature>
<dbReference type="HAMAP" id="MF_01965">
    <property type="entry name" value="NADHX_dehydratase"/>
    <property type="match status" value="1"/>
</dbReference>
<evidence type="ECO:0000256" key="2">
    <source>
        <dbReference type="ARBA" id="ARBA00000909"/>
    </source>
</evidence>
<dbReference type="InterPro" id="IPR036652">
    <property type="entry name" value="YjeF_N_dom_sf"/>
</dbReference>
<dbReference type="EC" id="5.1.99.6" evidence="19"/>
<keyword evidence="23" id="KW-1185">Reference proteome</keyword>
<evidence type="ECO:0000256" key="6">
    <source>
        <dbReference type="ARBA" id="ARBA00022741"/>
    </source>
</evidence>
<feature type="binding site" evidence="17">
    <location>
        <begin position="407"/>
        <end position="411"/>
    </location>
    <ligand>
        <name>AMP</name>
        <dbReference type="ChEBI" id="CHEBI:456215"/>
    </ligand>
</feature>
<evidence type="ECO:0000256" key="17">
    <source>
        <dbReference type="HAMAP-Rule" id="MF_01965"/>
    </source>
</evidence>
<evidence type="ECO:0000256" key="18">
    <source>
        <dbReference type="HAMAP-Rule" id="MF_01966"/>
    </source>
</evidence>
<dbReference type="CDD" id="cd01171">
    <property type="entry name" value="YXKO-related"/>
    <property type="match status" value="1"/>
</dbReference>
<keyword evidence="12 17" id="KW-0456">Lyase</keyword>
<sequence>MLKLLTAAQTKEADHYTVINEPIRSSELMERASKAFVKLFIEKLSDRKKKILIFCGKGNNGGDGLAIARLLIDEGYTFVKIFIAEISEKSTEDFELNLERLQLKDTSIFYFKTAEDIEYQECDILIDALLGSGLNKPLEKEWEKLVKKINKFSGYKIAVDVPTGMPCEGELFNDIIIKSDLTITFQRPKLNFLLPISSPYIKEWKVVNIGLDENYIQSTSSPYYWFWKGDVQNYIKARQPFEHKGMLGHALIIAGNDETMGAALISSEACVKCGAGLTSAMIPKTGLRALNARVPEAMFTNKEKLGNLDWDKFKVIGIGPGLGSNDDSLSLLKTVLKNFKNPMVIDADAINMIGENQDLLKSVPKNSVFTPHMKEFDRLFGTHDSWWKRIETALKKSVDHQIYIVLKNRYTMIFTPQGICYFNSSGSPAMASGGMGDALTGIITGMISQGYSIEKAVQLAVFSHGFAGEQLAQKMYVVPATSLIKNMPYILRELLVK</sequence>
<keyword evidence="5 18" id="KW-0479">Metal-binding</keyword>
<comment type="cofactor">
    <cofactor evidence="18 19">
        <name>K(+)</name>
        <dbReference type="ChEBI" id="CHEBI:29103"/>
    </cofactor>
    <text evidence="18 19">Binds 1 potassium ion per subunit.</text>
</comment>
<comment type="similarity">
    <text evidence="17">Belongs to the NnrD/CARKD family.</text>
</comment>
<comment type="catalytic activity">
    <reaction evidence="16 17 19">
        <text>(6S)-NADPHX + ADP = AMP + phosphate + NADPH + H(+)</text>
        <dbReference type="Rhea" id="RHEA:32235"/>
        <dbReference type="ChEBI" id="CHEBI:15378"/>
        <dbReference type="ChEBI" id="CHEBI:43474"/>
        <dbReference type="ChEBI" id="CHEBI:57783"/>
        <dbReference type="ChEBI" id="CHEBI:64076"/>
        <dbReference type="ChEBI" id="CHEBI:456215"/>
        <dbReference type="ChEBI" id="CHEBI:456216"/>
        <dbReference type="EC" id="4.2.1.136"/>
    </reaction>
</comment>
<dbReference type="Gene3D" id="3.40.1190.20">
    <property type="match status" value="1"/>
</dbReference>
<feature type="binding site" evidence="17">
    <location>
        <position position="436"/>
    </location>
    <ligand>
        <name>AMP</name>
        <dbReference type="ChEBI" id="CHEBI:456215"/>
    </ligand>
</feature>
<organism evidence="22 23">
    <name type="scientific">Pedobacter segetis</name>
    <dbReference type="NCBI Taxonomy" id="2793069"/>
    <lineage>
        <taxon>Bacteria</taxon>
        <taxon>Pseudomonadati</taxon>
        <taxon>Bacteroidota</taxon>
        <taxon>Sphingobacteriia</taxon>
        <taxon>Sphingobacteriales</taxon>
        <taxon>Sphingobacteriaceae</taxon>
        <taxon>Pedobacter</taxon>
    </lineage>
</organism>
<evidence type="ECO:0000256" key="12">
    <source>
        <dbReference type="ARBA" id="ARBA00023239"/>
    </source>
</evidence>
<dbReference type="PANTHER" id="PTHR12592:SF0">
    <property type="entry name" value="ATP-DEPENDENT (S)-NAD(P)H-HYDRATE DEHYDRATASE"/>
    <property type="match status" value="1"/>
</dbReference>
<feature type="binding site" evidence="17">
    <location>
        <position position="372"/>
    </location>
    <ligand>
        <name>(6S)-NADPHX</name>
        <dbReference type="ChEBI" id="CHEBI:64076"/>
    </ligand>
</feature>
<dbReference type="HAMAP" id="MF_01966">
    <property type="entry name" value="NADHX_epimerase"/>
    <property type="match status" value="1"/>
</dbReference>
<feature type="binding site" evidence="17">
    <location>
        <position position="321"/>
    </location>
    <ligand>
        <name>(6S)-NADPHX</name>
        <dbReference type="ChEBI" id="CHEBI:64076"/>
    </ligand>
</feature>
<dbReference type="InterPro" id="IPR004443">
    <property type="entry name" value="YjeF_N_dom"/>
</dbReference>
<dbReference type="SUPFAM" id="SSF64153">
    <property type="entry name" value="YjeF N-terminal domain-like"/>
    <property type="match status" value="1"/>
</dbReference>
<evidence type="ECO:0000259" key="21">
    <source>
        <dbReference type="PROSITE" id="PS51385"/>
    </source>
</evidence>
<evidence type="ECO:0000313" key="22">
    <source>
        <dbReference type="EMBL" id="MBK0382794.1"/>
    </source>
</evidence>
<evidence type="ECO:0000259" key="20">
    <source>
        <dbReference type="PROSITE" id="PS51383"/>
    </source>
</evidence>
<evidence type="ECO:0000256" key="8">
    <source>
        <dbReference type="ARBA" id="ARBA00022857"/>
    </source>
</evidence>
<feature type="domain" description="YjeF N-terminal" evidence="21">
    <location>
        <begin position="10"/>
        <end position="217"/>
    </location>
</feature>